<name>A0A0D2WSK9_CAPO3</name>
<evidence type="ECO:0000256" key="6">
    <source>
        <dbReference type="SAM" id="MobiDB-lite"/>
    </source>
</evidence>
<keyword evidence="5 7" id="KW-0472">Membrane</keyword>
<dbReference type="eggNOG" id="ENOG502S7YE">
    <property type="taxonomic scope" value="Eukaryota"/>
</dbReference>
<feature type="transmembrane region" description="Helical" evidence="7">
    <location>
        <begin position="151"/>
        <end position="172"/>
    </location>
</feature>
<feature type="transmembrane region" description="Helical" evidence="7">
    <location>
        <begin position="194"/>
        <end position="214"/>
    </location>
</feature>
<protein>
    <recommendedName>
        <fullName evidence="2">Transmembrane protein 267</fullName>
    </recommendedName>
</protein>
<evidence type="ECO:0000256" key="7">
    <source>
        <dbReference type="SAM" id="Phobius"/>
    </source>
</evidence>
<gene>
    <name evidence="8" type="ORF">CAOG_005662</name>
</gene>
<dbReference type="AlphaFoldDB" id="A0A0D2WSK9"/>
<evidence type="ECO:0000256" key="4">
    <source>
        <dbReference type="ARBA" id="ARBA00022989"/>
    </source>
</evidence>
<dbReference type="PhylomeDB" id="A0A0D2WSK9"/>
<proteinExistence type="predicted"/>
<comment type="subcellular location">
    <subcellularLocation>
        <location evidence="1">Membrane</location>
        <topology evidence="1">Multi-pass membrane protein</topology>
    </subcellularLocation>
</comment>
<organism evidence="8 9">
    <name type="scientific">Capsaspora owczarzaki (strain ATCC 30864)</name>
    <dbReference type="NCBI Taxonomy" id="595528"/>
    <lineage>
        <taxon>Eukaryota</taxon>
        <taxon>Filasterea</taxon>
        <taxon>Capsaspora</taxon>
    </lineage>
</organism>
<keyword evidence="3 7" id="KW-0812">Transmembrane</keyword>
<dbReference type="PANTHER" id="PTHR13628:SF1">
    <property type="entry name" value="TRANSMEMBRANE PROTEIN 267"/>
    <property type="match status" value="1"/>
</dbReference>
<evidence type="ECO:0000256" key="5">
    <source>
        <dbReference type="ARBA" id="ARBA00023136"/>
    </source>
</evidence>
<evidence type="ECO:0000256" key="2">
    <source>
        <dbReference type="ARBA" id="ARBA00013977"/>
    </source>
</evidence>
<evidence type="ECO:0000313" key="9">
    <source>
        <dbReference type="Proteomes" id="UP000008743"/>
    </source>
</evidence>
<keyword evidence="4 7" id="KW-1133">Transmembrane helix</keyword>
<dbReference type="EMBL" id="KE346368">
    <property type="protein sequence ID" value="KJE95185.1"/>
    <property type="molecule type" value="Genomic_DNA"/>
</dbReference>
<evidence type="ECO:0000256" key="3">
    <source>
        <dbReference type="ARBA" id="ARBA00022692"/>
    </source>
</evidence>
<dbReference type="InterPro" id="IPR026572">
    <property type="entry name" value="TMEM267"/>
</dbReference>
<reference evidence="9" key="1">
    <citation type="submission" date="2011-02" db="EMBL/GenBank/DDBJ databases">
        <title>The Genome Sequence of Capsaspora owczarzaki ATCC 30864.</title>
        <authorList>
            <person name="Russ C."/>
            <person name="Cuomo C."/>
            <person name="Burger G."/>
            <person name="Gray M.W."/>
            <person name="Holland P.W.H."/>
            <person name="King N."/>
            <person name="Lang F.B.F."/>
            <person name="Roger A.J."/>
            <person name="Ruiz-Trillo I."/>
            <person name="Young S.K."/>
            <person name="Zeng Q."/>
            <person name="Gargeya S."/>
            <person name="Alvarado L."/>
            <person name="Berlin A."/>
            <person name="Chapman S.B."/>
            <person name="Chen Z."/>
            <person name="Freedman E."/>
            <person name="Gellesch M."/>
            <person name="Goldberg J."/>
            <person name="Griggs A."/>
            <person name="Gujja S."/>
            <person name="Heilman E."/>
            <person name="Heiman D."/>
            <person name="Howarth C."/>
            <person name="Mehta T."/>
            <person name="Neiman D."/>
            <person name="Pearson M."/>
            <person name="Roberts A."/>
            <person name="Saif S."/>
            <person name="Shea T."/>
            <person name="Shenoy N."/>
            <person name="Sisk P."/>
            <person name="Stolte C."/>
            <person name="Sykes S."/>
            <person name="White J."/>
            <person name="Yandava C."/>
            <person name="Haas B."/>
            <person name="Nusbaum C."/>
            <person name="Birren B."/>
        </authorList>
    </citation>
    <scope>NUCLEOTIDE SEQUENCE</scope>
    <source>
        <strain evidence="9">ATCC 30864</strain>
    </source>
</reference>
<accession>A0A0D2WSK9</accession>
<dbReference type="GO" id="GO:0016020">
    <property type="term" value="C:membrane"/>
    <property type="evidence" value="ECO:0007669"/>
    <property type="project" value="UniProtKB-SubCell"/>
</dbReference>
<sequence>MGVLQQVLILLVCRVPDLLLLHKRHLVASPLFWAGLDNAAHGLLAFILCFIAANGSLSGLLALKTTAFALFPASSSTSSNSNSTNSNASSNSNSNSNSNSSSSSSSASSASSSYQPHTAVNLSHLHPSTPVGVLAMIQAPFVFLASPRAKVLFAGPVGLAILSAFLGCAMDLDHFITARSMRIQDATSLPRRPFAHSVTFAVAFAIAAYMVPTILQRIHRQPQSDLPTQLFGVVLVAMLSHQIRDGSRRGLWVPPFGETAPLPLIVYLGLELLLPVVMRPIFARRISIAAPLMTSV</sequence>
<evidence type="ECO:0000313" key="8">
    <source>
        <dbReference type="EMBL" id="KJE95185.1"/>
    </source>
</evidence>
<dbReference type="OrthoDB" id="10014558at2759"/>
<evidence type="ECO:0000256" key="1">
    <source>
        <dbReference type="ARBA" id="ARBA00004141"/>
    </source>
</evidence>
<dbReference type="InParanoid" id="A0A0D2WSK9"/>
<keyword evidence="9" id="KW-1185">Reference proteome</keyword>
<feature type="transmembrane region" description="Helical" evidence="7">
    <location>
        <begin position="39"/>
        <end position="63"/>
    </location>
</feature>
<feature type="region of interest" description="Disordered" evidence="6">
    <location>
        <begin position="74"/>
        <end position="110"/>
    </location>
</feature>
<dbReference type="PANTHER" id="PTHR13628">
    <property type="entry name" value="TRANSMEMBRANE PROTEIN 267"/>
    <property type="match status" value="1"/>
</dbReference>
<dbReference type="Proteomes" id="UP000008743">
    <property type="component" value="Unassembled WGS sequence"/>
</dbReference>